<keyword evidence="2" id="KW-0812">Transmembrane</keyword>
<feature type="chain" id="PRO_5031068381" description="Minor capsid protein" evidence="3">
    <location>
        <begin position="22"/>
        <end position="504"/>
    </location>
</feature>
<proteinExistence type="predicted"/>
<evidence type="ECO:0000313" key="5">
    <source>
        <dbReference type="Proteomes" id="UP000532247"/>
    </source>
</evidence>
<feature type="transmembrane region" description="Helical" evidence="2">
    <location>
        <begin position="481"/>
        <end position="499"/>
    </location>
</feature>
<evidence type="ECO:0000313" key="4">
    <source>
        <dbReference type="EMBL" id="NOI11298.1"/>
    </source>
</evidence>
<sequence>MNKSLVLLLFSCLFLSWHASAAQPTYAVRDVIAYPDCKLSRGMRVNPYSYVSCYENKFVRYKDFSTTSCYMDSDEFGLRIMCNTDSSSFPKIQTVWFRHDTAKCPADYELINDGDGVTCEPIVPPCEYGENPDGSCMDACQFKQSIGDTVKLYWHPAIYGELVTGACYGDYGATRCEVTKNESTIICTGVPDGQYTPDSQCSLKFAFTGRQCEGGTLFWGDKEPDEPIIPPDEPEDPTHDPDDPTGEIEDPSVLPDDSTNTINPGDVDDEPDVEDPDTDESTDTAVLSAIKGLNVDVNKGIHDLNVDINQSHADITNAVIDVKGSLVDNTQAIQEQQINDNKIYKNTKALIQQANGDITTAVNNNTNATIGIRNDLKGLGDSVGELDSSLNAIEGLLTGSEFGTPTGTAITGEIFTAEDFAILQTTIDEKAEYIQGYVDDIKGLITIGTNFNNGTLSDKSFNIKGATVESGLQRFDAVSGYVRPVVLFICALIALWVLFGNRSK</sequence>
<dbReference type="AlphaFoldDB" id="A0A7Y4B602"/>
<dbReference type="RefSeq" id="WP_366664196.1">
    <property type="nucleotide sequence ID" value="NZ_VTYF01000016.1"/>
</dbReference>
<feature type="signal peptide" evidence="3">
    <location>
        <begin position="1"/>
        <end position="21"/>
    </location>
</feature>
<feature type="compositionally biased region" description="Acidic residues" evidence="1">
    <location>
        <begin position="266"/>
        <end position="282"/>
    </location>
</feature>
<dbReference type="EMBL" id="VTYF01000016">
    <property type="protein sequence ID" value="NOI11298.1"/>
    <property type="molecule type" value="Genomic_DNA"/>
</dbReference>
<name>A0A7Y4B602_VIBAL</name>
<comment type="caution">
    <text evidence="4">The sequence shown here is derived from an EMBL/GenBank/DDBJ whole genome shotgun (WGS) entry which is preliminary data.</text>
</comment>
<reference evidence="4 5" key="1">
    <citation type="submission" date="2019-09" db="EMBL/GenBank/DDBJ databases">
        <title>Draft genome sequencing and comparative genomics of hatchery-associated Vibrios.</title>
        <authorList>
            <person name="Kehlet-Delgado H."/>
            <person name="Mueller R.S."/>
        </authorList>
    </citation>
    <scope>NUCLEOTIDE SEQUENCE [LARGE SCALE GENOMIC DNA]</scope>
    <source>
        <strain evidence="4 5">081416A</strain>
    </source>
</reference>
<evidence type="ECO:0000256" key="2">
    <source>
        <dbReference type="SAM" id="Phobius"/>
    </source>
</evidence>
<feature type="region of interest" description="Disordered" evidence="1">
    <location>
        <begin position="216"/>
        <end position="282"/>
    </location>
</feature>
<evidence type="ECO:0000256" key="1">
    <source>
        <dbReference type="SAM" id="MobiDB-lite"/>
    </source>
</evidence>
<accession>A0A7Y4B602</accession>
<evidence type="ECO:0008006" key="6">
    <source>
        <dbReference type="Google" id="ProtNLM"/>
    </source>
</evidence>
<keyword evidence="2" id="KW-1133">Transmembrane helix</keyword>
<keyword evidence="2" id="KW-0472">Membrane</keyword>
<protein>
    <recommendedName>
        <fullName evidence="6">Minor capsid protein</fullName>
    </recommendedName>
</protein>
<dbReference type="Proteomes" id="UP000532247">
    <property type="component" value="Unassembled WGS sequence"/>
</dbReference>
<keyword evidence="3" id="KW-0732">Signal</keyword>
<evidence type="ECO:0000256" key="3">
    <source>
        <dbReference type="SAM" id="SignalP"/>
    </source>
</evidence>
<organism evidence="4 5">
    <name type="scientific">Vibrio alginolyticus</name>
    <dbReference type="NCBI Taxonomy" id="663"/>
    <lineage>
        <taxon>Bacteria</taxon>
        <taxon>Pseudomonadati</taxon>
        <taxon>Pseudomonadota</taxon>
        <taxon>Gammaproteobacteria</taxon>
        <taxon>Vibrionales</taxon>
        <taxon>Vibrionaceae</taxon>
        <taxon>Vibrio</taxon>
    </lineage>
</organism>
<gene>
    <name evidence="4" type="ORF">F0254_20900</name>
</gene>